<name>A0A8S1EGG5_9PELO</name>
<evidence type="ECO:0000259" key="9">
    <source>
        <dbReference type="SMART" id="SM00645"/>
    </source>
</evidence>
<dbReference type="PROSITE" id="PS00640">
    <property type="entry name" value="THIOL_PROTEASE_ASN"/>
    <property type="match status" value="1"/>
</dbReference>
<dbReference type="InterPro" id="IPR038765">
    <property type="entry name" value="Papain-like_cys_pep_sf"/>
</dbReference>
<dbReference type="PROSITE" id="PS00139">
    <property type="entry name" value="THIOL_PROTEASE_CYS"/>
    <property type="match status" value="1"/>
</dbReference>
<feature type="chain" id="PRO_5035902524" description="Peptidase C1A papain C-terminal domain-containing protein" evidence="8">
    <location>
        <begin position="19"/>
        <end position="326"/>
    </location>
</feature>
<dbReference type="InterPro" id="IPR000169">
    <property type="entry name" value="Pept_cys_AS"/>
</dbReference>
<feature type="domain" description="Peptidase C1A papain C-terminal" evidence="9">
    <location>
        <begin position="84"/>
        <end position="325"/>
    </location>
</feature>
<evidence type="ECO:0000256" key="5">
    <source>
        <dbReference type="ARBA" id="ARBA00022807"/>
    </source>
</evidence>
<keyword evidence="7" id="KW-1015">Disulfide bond</keyword>
<keyword evidence="6" id="KW-0865">Zymogen</keyword>
<dbReference type="FunFam" id="3.90.70.10:FF:000031">
    <property type="entry name" value="Cathepsin B"/>
    <property type="match status" value="1"/>
</dbReference>
<gene>
    <name evidence="10" type="ORF">CBOVIS_LOCUS2082</name>
</gene>
<dbReference type="InterPro" id="IPR000668">
    <property type="entry name" value="Peptidase_C1A_C"/>
</dbReference>
<keyword evidence="4" id="KW-0378">Hydrolase</keyword>
<dbReference type="PANTHER" id="PTHR12411">
    <property type="entry name" value="CYSTEINE PROTEASE FAMILY C1-RELATED"/>
    <property type="match status" value="1"/>
</dbReference>
<feature type="signal peptide" evidence="8">
    <location>
        <begin position="1"/>
        <end position="18"/>
    </location>
</feature>
<evidence type="ECO:0000256" key="6">
    <source>
        <dbReference type="ARBA" id="ARBA00023145"/>
    </source>
</evidence>
<protein>
    <recommendedName>
        <fullName evidence="9">Peptidase C1A papain C-terminal domain-containing protein</fullName>
    </recommendedName>
</protein>
<dbReference type="InterPro" id="IPR013128">
    <property type="entry name" value="Peptidase_C1A"/>
</dbReference>
<evidence type="ECO:0000256" key="7">
    <source>
        <dbReference type="ARBA" id="ARBA00023157"/>
    </source>
</evidence>
<comment type="caution">
    <text evidence="10">The sequence shown here is derived from an EMBL/GenBank/DDBJ whole genome shotgun (WGS) entry which is preliminary data.</text>
</comment>
<reference evidence="10 11" key="1">
    <citation type="submission" date="2020-04" db="EMBL/GenBank/DDBJ databases">
        <authorList>
            <person name="Laetsch R D."/>
            <person name="Stevens L."/>
            <person name="Kumar S."/>
            <person name="Blaxter L. M."/>
        </authorList>
    </citation>
    <scope>NUCLEOTIDE SEQUENCE [LARGE SCALE GENOMIC DNA]</scope>
</reference>
<dbReference type="Pfam" id="PF00112">
    <property type="entry name" value="Peptidase_C1"/>
    <property type="match status" value="1"/>
</dbReference>
<dbReference type="Gene3D" id="3.90.70.10">
    <property type="entry name" value="Cysteine proteinases"/>
    <property type="match status" value="1"/>
</dbReference>
<dbReference type="InterPro" id="IPR025660">
    <property type="entry name" value="Pept_his_AS"/>
</dbReference>
<dbReference type="GO" id="GO:0006508">
    <property type="term" value="P:proteolysis"/>
    <property type="evidence" value="ECO:0007669"/>
    <property type="project" value="UniProtKB-KW"/>
</dbReference>
<evidence type="ECO:0000256" key="3">
    <source>
        <dbReference type="ARBA" id="ARBA00022729"/>
    </source>
</evidence>
<proteinExistence type="inferred from homology"/>
<sequence>MKLLLTIVIALAARRSYSSSIPDVSKISGVDLVEYVNRIQDDFVVGLVNATIDEMRTKVMLSRYADAHSDETLAGAVDDVADAIPDAFDAREHLPNCASIRLIRDQTNCGACWAFAAAEVMSDRVCIATRGARQPILSAEDALACCGQSCGLGCSGGYLIKALEFFNRRGVVTGGDYLGGGCKPYTVPPCDHAHCKPAETPQCHETCQSGYSKSFSDDKHFGKSAYAVAKTVAAIQTEIMTNGPVSAAITVHEDFYKYKSGVYHHVAGPDLGGHAIKIIGWGSENGNDYWLAANSWGSGWGEDGFFRFRRGVDECGIESGVVAGLV</sequence>
<dbReference type="SMART" id="SM00645">
    <property type="entry name" value="Pept_C1"/>
    <property type="match status" value="1"/>
</dbReference>
<dbReference type="PROSITE" id="PS00639">
    <property type="entry name" value="THIOL_PROTEASE_HIS"/>
    <property type="match status" value="1"/>
</dbReference>
<dbReference type="OrthoDB" id="640249at2759"/>
<evidence type="ECO:0000256" key="8">
    <source>
        <dbReference type="SAM" id="SignalP"/>
    </source>
</evidence>
<dbReference type="AlphaFoldDB" id="A0A8S1EGG5"/>
<dbReference type="EMBL" id="CADEPM010000001">
    <property type="protein sequence ID" value="CAB3398847.1"/>
    <property type="molecule type" value="Genomic_DNA"/>
</dbReference>
<dbReference type="InterPro" id="IPR025661">
    <property type="entry name" value="Pept_asp_AS"/>
</dbReference>
<keyword evidence="11" id="KW-1185">Reference proteome</keyword>
<dbReference type="SUPFAM" id="SSF54001">
    <property type="entry name" value="Cysteine proteinases"/>
    <property type="match status" value="1"/>
</dbReference>
<evidence type="ECO:0000256" key="1">
    <source>
        <dbReference type="ARBA" id="ARBA00008455"/>
    </source>
</evidence>
<dbReference type="Proteomes" id="UP000494206">
    <property type="component" value="Unassembled WGS sequence"/>
</dbReference>
<keyword evidence="2" id="KW-0645">Protease</keyword>
<comment type="similarity">
    <text evidence="1">Belongs to the peptidase C1 family.</text>
</comment>
<dbReference type="GO" id="GO:0008234">
    <property type="term" value="F:cysteine-type peptidase activity"/>
    <property type="evidence" value="ECO:0007669"/>
    <property type="project" value="UniProtKB-KW"/>
</dbReference>
<keyword evidence="3 8" id="KW-0732">Signal</keyword>
<organism evidence="10 11">
    <name type="scientific">Caenorhabditis bovis</name>
    <dbReference type="NCBI Taxonomy" id="2654633"/>
    <lineage>
        <taxon>Eukaryota</taxon>
        <taxon>Metazoa</taxon>
        <taxon>Ecdysozoa</taxon>
        <taxon>Nematoda</taxon>
        <taxon>Chromadorea</taxon>
        <taxon>Rhabditida</taxon>
        <taxon>Rhabditina</taxon>
        <taxon>Rhabditomorpha</taxon>
        <taxon>Rhabditoidea</taxon>
        <taxon>Rhabditidae</taxon>
        <taxon>Peloderinae</taxon>
        <taxon>Caenorhabditis</taxon>
    </lineage>
</organism>
<dbReference type="CDD" id="cd02620">
    <property type="entry name" value="Peptidase_C1A_CathepsinB"/>
    <property type="match status" value="1"/>
</dbReference>
<accession>A0A8S1EGG5</accession>
<evidence type="ECO:0000313" key="11">
    <source>
        <dbReference type="Proteomes" id="UP000494206"/>
    </source>
</evidence>
<keyword evidence="5" id="KW-0788">Thiol protease</keyword>
<evidence type="ECO:0000313" key="10">
    <source>
        <dbReference type="EMBL" id="CAB3398847.1"/>
    </source>
</evidence>
<dbReference type="PRINTS" id="PR00705">
    <property type="entry name" value="PAPAIN"/>
</dbReference>
<evidence type="ECO:0000256" key="2">
    <source>
        <dbReference type="ARBA" id="ARBA00022670"/>
    </source>
</evidence>
<evidence type="ECO:0000256" key="4">
    <source>
        <dbReference type="ARBA" id="ARBA00022801"/>
    </source>
</evidence>